<evidence type="ECO:0000313" key="10">
    <source>
        <dbReference type="Proteomes" id="UP000588111"/>
    </source>
</evidence>
<comment type="similarity">
    <text evidence="3 7">Belongs to the type-II 3-dehydroquinase family.</text>
</comment>
<organism evidence="9 10">
    <name type="scientific">Psychrobacter luti</name>
    <dbReference type="NCBI Taxonomy" id="198481"/>
    <lineage>
        <taxon>Bacteria</taxon>
        <taxon>Pseudomonadati</taxon>
        <taxon>Pseudomonadota</taxon>
        <taxon>Gammaproteobacteria</taxon>
        <taxon>Moraxellales</taxon>
        <taxon>Moraxellaceae</taxon>
        <taxon>Psychrobacter</taxon>
    </lineage>
</organism>
<feature type="binding site" evidence="7">
    <location>
        <position position="115"/>
    </location>
    <ligand>
        <name>substrate</name>
    </ligand>
</feature>
<evidence type="ECO:0000256" key="6">
    <source>
        <dbReference type="ARBA" id="ARBA00023239"/>
    </source>
</evidence>
<name>A0A839TAQ2_9GAMM</name>
<dbReference type="Gene3D" id="3.40.50.9100">
    <property type="entry name" value="Dehydroquinase, class II"/>
    <property type="match status" value="1"/>
</dbReference>
<dbReference type="Proteomes" id="UP000588111">
    <property type="component" value="Unassembled WGS sequence"/>
</dbReference>
<dbReference type="EMBL" id="JACHXL010000001">
    <property type="protein sequence ID" value="MBB3105990.1"/>
    <property type="molecule type" value="Genomic_DNA"/>
</dbReference>
<dbReference type="GO" id="GO:0009073">
    <property type="term" value="P:aromatic amino acid family biosynthetic process"/>
    <property type="evidence" value="ECO:0007669"/>
    <property type="project" value="UniProtKB-KW"/>
</dbReference>
<evidence type="ECO:0000256" key="2">
    <source>
        <dbReference type="ARBA" id="ARBA00004902"/>
    </source>
</evidence>
<evidence type="ECO:0000256" key="7">
    <source>
        <dbReference type="HAMAP-Rule" id="MF_00169"/>
    </source>
</evidence>
<feature type="binding site" evidence="7">
    <location>
        <position position="121"/>
    </location>
    <ligand>
        <name>substrate</name>
    </ligand>
</feature>
<dbReference type="NCBIfam" id="NF003806">
    <property type="entry name" value="PRK05395.1-3"/>
    <property type="match status" value="1"/>
</dbReference>
<evidence type="ECO:0000256" key="4">
    <source>
        <dbReference type="ARBA" id="ARBA00011193"/>
    </source>
</evidence>
<dbReference type="PANTHER" id="PTHR21272">
    <property type="entry name" value="CATABOLIC 3-DEHYDROQUINASE"/>
    <property type="match status" value="1"/>
</dbReference>
<dbReference type="NCBIfam" id="NF003807">
    <property type="entry name" value="PRK05395.1-4"/>
    <property type="match status" value="1"/>
</dbReference>
<protein>
    <recommendedName>
        <fullName evidence="5 7">3-dehydroquinate dehydratase</fullName>
        <shortName evidence="7">3-dehydroquinase</shortName>
        <ecNumber evidence="5 7">4.2.1.10</ecNumber>
    </recommendedName>
    <alternativeName>
        <fullName evidence="7">Type II DHQase</fullName>
    </alternativeName>
</protein>
<comment type="caution">
    <text evidence="9">The sequence shown here is derived from an EMBL/GenBank/DDBJ whole genome shotgun (WGS) entry which is preliminary data.</text>
</comment>
<dbReference type="SUPFAM" id="SSF52304">
    <property type="entry name" value="Type II 3-dehydroquinate dehydratase"/>
    <property type="match status" value="1"/>
</dbReference>
<dbReference type="Pfam" id="PF01220">
    <property type="entry name" value="DHquinase_II"/>
    <property type="match status" value="1"/>
</dbReference>
<gene>
    <name evidence="7" type="primary">aroQ</name>
    <name evidence="9" type="ORF">FHS24_000481</name>
</gene>
<feature type="region of interest" description="Disordered" evidence="8">
    <location>
        <begin position="1"/>
        <end position="28"/>
    </location>
</feature>
<dbReference type="InterPro" id="IPR001874">
    <property type="entry name" value="DHquinase_II"/>
</dbReference>
<reference evidence="9 10" key="1">
    <citation type="submission" date="2020-08" db="EMBL/GenBank/DDBJ databases">
        <title>Genomic Encyclopedia of Type Strains, Phase III (KMG-III): the genomes of soil and plant-associated and newly described type strains.</title>
        <authorList>
            <person name="Whitman W."/>
        </authorList>
    </citation>
    <scope>NUCLEOTIDE SEQUENCE [LARGE SCALE GENOMIC DNA]</scope>
    <source>
        <strain evidence="9 10">CECT 5885</strain>
    </source>
</reference>
<evidence type="ECO:0000256" key="8">
    <source>
        <dbReference type="SAM" id="MobiDB-lite"/>
    </source>
</evidence>
<comment type="subunit">
    <text evidence="4 7">Homododecamer.</text>
</comment>
<comment type="catalytic activity">
    <reaction evidence="1 7">
        <text>3-dehydroquinate = 3-dehydroshikimate + H2O</text>
        <dbReference type="Rhea" id="RHEA:21096"/>
        <dbReference type="ChEBI" id="CHEBI:15377"/>
        <dbReference type="ChEBI" id="CHEBI:16630"/>
        <dbReference type="ChEBI" id="CHEBI:32364"/>
        <dbReference type="EC" id="4.2.1.10"/>
    </reaction>
</comment>
<sequence>MTTPSQSTVTDKPSNQEHLVSSNNISSNNISANDKTHKLLLINGVNLNLLGKREPEIYGHTTLADIEKDLVARAAKYGIELICIQSNHEGKLVDEIQHYGLLAEPAAQVDAIIINPAAFTHTSVAIRDALSATQKPFIEVHLSNVHARESFRQHSYFSDIAVGVICGLGHLGYQMALDYWLTHTYDLKLDS</sequence>
<comment type="function">
    <text evidence="7">Catalyzes a trans-dehydration via an enolate intermediate.</text>
</comment>
<proteinExistence type="inferred from homology"/>
<keyword evidence="6 7" id="KW-0456">Lyase</keyword>
<keyword evidence="7" id="KW-0028">Amino-acid biosynthesis</keyword>
<dbReference type="NCBIfam" id="NF003805">
    <property type="entry name" value="PRK05395.1-2"/>
    <property type="match status" value="1"/>
</dbReference>
<dbReference type="InterPro" id="IPR036441">
    <property type="entry name" value="DHquinase_II_sf"/>
</dbReference>
<dbReference type="NCBIfam" id="TIGR01088">
    <property type="entry name" value="aroQ"/>
    <property type="match status" value="1"/>
</dbReference>
<dbReference type="PANTHER" id="PTHR21272:SF3">
    <property type="entry name" value="CATABOLIC 3-DEHYDROQUINASE"/>
    <property type="match status" value="1"/>
</dbReference>
<evidence type="ECO:0000256" key="3">
    <source>
        <dbReference type="ARBA" id="ARBA00011037"/>
    </source>
</evidence>
<evidence type="ECO:0000256" key="5">
    <source>
        <dbReference type="ARBA" id="ARBA00012060"/>
    </source>
</evidence>
<dbReference type="GO" id="GO:0008652">
    <property type="term" value="P:amino acid biosynthetic process"/>
    <property type="evidence" value="ECO:0007669"/>
    <property type="project" value="UniProtKB-KW"/>
</dbReference>
<dbReference type="CDD" id="cd00466">
    <property type="entry name" value="DHQase_II"/>
    <property type="match status" value="1"/>
</dbReference>
<dbReference type="EC" id="4.2.1.10" evidence="5 7"/>
<evidence type="ECO:0000256" key="1">
    <source>
        <dbReference type="ARBA" id="ARBA00001864"/>
    </source>
</evidence>
<keyword evidence="10" id="KW-1185">Reference proteome</keyword>
<accession>A0A839TAQ2</accession>
<evidence type="ECO:0000313" key="9">
    <source>
        <dbReference type="EMBL" id="MBB3105990.1"/>
    </source>
</evidence>
<dbReference type="GO" id="GO:0003855">
    <property type="term" value="F:3-dehydroquinate dehydratase activity"/>
    <property type="evidence" value="ECO:0007669"/>
    <property type="project" value="UniProtKB-UniRule"/>
</dbReference>
<comment type="pathway">
    <text evidence="2 7">Metabolic intermediate biosynthesis; chorismate biosynthesis; chorismate from D-erythrose 4-phosphate and phosphoenolpyruvate: step 3/7.</text>
</comment>
<keyword evidence="7" id="KW-0057">Aromatic amino acid biosynthesis</keyword>
<feature type="binding site" evidence="7">
    <location>
        <position position="128"/>
    </location>
    <ligand>
        <name>substrate</name>
    </ligand>
</feature>
<feature type="site" description="Transition state stabilizer" evidence="7">
    <location>
        <position position="53"/>
    </location>
</feature>
<feature type="compositionally biased region" description="Polar residues" evidence="8">
    <location>
        <begin position="1"/>
        <end position="20"/>
    </location>
</feature>
<dbReference type="RefSeq" id="WP_183618410.1">
    <property type="nucleotide sequence ID" value="NZ_CAJHAH010000002.1"/>
</dbReference>
<dbReference type="GO" id="GO:0009423">
    <property type="term" value="P:chorismate biosynthetic process"/>
    <property type="evidence" value="ECO:0007669"/>
    <property type="project" value="UniProtKB-UniRule"/>
</dbReference>
<dbReference type="UniPathway" id="UPA00053">
    <property type="reaction ID" value="UER00086"/>
</dbReference>
<feature type="active site" description="Proton acceptor" evidence="7">
    <location>
        <position position="58"/>
    </location>
</feature>
<dbReference type="HAMAP" id="MF_00169">
    <property type="entry name" value="AroQ"/>
    <property type="match status" value="1"/>
</dbReference>
<feature type="binding site" evidence="7">
    <location>
        <begin position="142"/>
        <end position="143"/>
    </location>
    <ligand>
        <name>substrate</name>
    </ligand>
</feature>
<dbReference type="NCBIfam" id="NF003804">
    <property type="entry name" value="PRK05395.1-1"/>
    <property type="match status" value="1"/>
</dbReference>
<dbReference type="GO" id="GO:0019631">
    <property type="term" value="P:quinate catabolic process"/>
    <property type="evidence" value="ECO:0007669"/>
    <property type="project" value="TreeGrafter"/>
</dbReference>
<dbReference type="AlphaFoldDB" id="A0A839TAQ2"/>
<feature type="binding site" evidence="7">
    <location>
        <position position="152"/>
    </location>
    <ligand>
        <name>substrate</name>
    </ligand>
</feature>
<feature type="active site" description="Proton donor" evidence="7">
    <location>
        <position position="141"/>
    </location>
</feature>